<keyword evidence="1" id="KW-0472">Membrane</keyword>
<name>A0ABV9HXW2_9FLAO</name>
<protein>
    <recommendedName>
        <fullName evidence="4">SGNH/GDSL hydrolase family protein</fullName>
    </recommendedName>
</protein>
<evidence type="ECO:0000256" key="1">
    <source>
        <dbReference type="SAM" id="Phobius"/>
    </source>
</evidence>
<keyword evidence="3" id="KW-1185">Reference proteome</keyword>
<organism evidence="2 3">
    <name type="scientific">Dokdonia ponticola</name>
    <dbReference type="NCBI Taxonomy" id="2041041"/>
    <lineage>
        <taxon>Bacteria</taxon>
        <taxon>Pseudomonadati</taxon>
        <taxon>Bacteroidota</taxon>
        <taxon>Flavobacteriia</taxon>
        <taxon>Flavobacteriales</taxon>
        <taxon>Flavobacteriaceae</taxon>
        <taxon>Dokdonia</taxon>
    </lineage>
</organism>
<accession>A0ABV9HXW2</accession>
<dbReference type="EMBL" id="JBHSFV010000005">
    <property type="protein sequence ID" value="MFC4634300.1"/>
    <property type="molecule type" value="Genomic_DNA"/>
</dbReference>
<feature type="transmembrane region" description="Helical" evidence="1">
    <location>
        <begin position="5"/>
        <end position="23"/>
    </location>
</feature>
<dbReference type="Proteomes" id="UP001596043">
    <property type="component" value="Unassembled WGS sequence"/>
</dbReference>
<sequence length="310" mass="36319">MIKKFIIQTCLFFIPVIIGYAIIENTTRNLPLTPKIKSDFYKKYQDDIEILVLGASQNRDAINPEFLSQKALNIAFPDQDYYVSSKLLEHLGPTLPSLKTVIIPISYGHFETAPNQKETWKNSMYRYYFGATVSDKFTYFKDNLLYISYPEYYAAKTNEYKRGISYIDCNEYGYNRDVSTSLFYKFAYDSLSISEQPVHIAPKEPHPEFIPENIEKLRAMLDFCVQQNYTIILVETPTTKRFKELRIPEVLQRRDSILSVITSDYKVRYISSDSRDSYYIKDHRDNNHLSPQGAEKFTKRLNTFLEESSE</sequence>
<gene>
    <name evidence="2" type="ORF">ACFO3O_10300</name>
</gene>
<keyword evidence="1" id="KW-1133">Transmembrane helix</keyword>
<evidence type="ECO:0000313" key="3">
    <source>
        <dbReference type="Proteomes" id="UP001596043"/>
    </source>
</evidence>
<evidence type="ECO:0000313" key="2">
    <source>
        <dbReference type="EMBL" id="MFC4634300.1"/>
    </source>
</evidence>
<reference evidence="3" key="1">
    <citation type="journal article" date="2019" name="Int. J. Syst. Evol. Microbiol.">
        <title>The Global Catalogue of Microorganisms (GCM) 10K type strain sequencing project: providing services to taxonomists for standard genome sequencing and annotation.</title>
        <authorList>
            <consortium name="The Broad Institute Genomics Platform"/>
            <consortium name="The Broad Institute Genome Sequencing Center for Infectious Disease"/>
            <person name="Wu L."/>
            <person name="Ma J."/>
        </authorList>
    </citation>
    <scope>NUCLEOTIDE SEQUENCE [LARGE SCALE GENOMIC DNA]</scope>
    <source>
        <strain evidence="3">YJ-61-S</strain>
    </source>
</reference>
<keyword evidence="1" id="KW-0812">Transmembrane</keyword>
<evidence type="ECO:0008006" key="4">
    <source>
        <dbReference type="Google" id="ProtNLM"/>
    </source>
</evidence>
<comment type="caution">
    <text evidence="2">The sequence shown here is derived from an EMBL/GenBank/DDBJ whole genome shotgun (WGS) entry which is preliminary data.</text>
</comment>
<dbReference type="RefSeq" id="WP_379978523.1">
    <property type="nucleotide sequence ID" value="NZ_JBHSFV010000005.1"/>
</dbReference>
<proteinExistence type="predicted"/>